<dbReference type="EMBL" id="CP139487">
    <property type="protein sequence ID" value="WPU64880.1"/>
    <property type="molecule type" value="Genomic_DNA"/>
</dbReference>
<feature type="chain" id="PRO_5043478136" evidence="1">
    <location>
        <begin position="17"/>
        <end position="111"/>
    </location>
</feature>
<organism evidence="2 3">
    <name type="scientific">Peredibacter starrii</name>
    <dbReference type="NCBI Taxonomy" id="28202"/>
    <lineage>
        <taxon>Bacteria</taxon>
        <taxon>Pseudomonadati</taxon>
        <taxon>Bdellovibrionota</taxon>
        <taxon>Bacteriovoracia</taxon>
        <taxon>Bacteriovoracales</taxon>
        <taxon>Bacteriovoracaceae</taxon>
        <taxon>Peredibacter</taxon>
    </lineage>
</organism>
<name>A0AAX4HNW3_9BACT</name>
<protein>
    <submittedName>
        <fullName evidence="2">Uncharacterized protein</fullName>
    </submittedName>
</protein>
<accession>A0AAX4HNW3</accession>
<keyword evidence="1" id="KW-0732">Signal</keyword>
<reference evidence="2 3" key="1">
    <citation type="submission" date="2023-11" db="EMBL/GenBank/DDBJ databases">
        <title>Peredibacter starrii A3.12.</title>
        <authorList>
            <person name="Mitchell R.J."/>
        </authorList>
    </citation>
    <scope>NUCLEOTIDE SEQUENCE [LARGE SCALE GENOMIC DNA]</scope>
    <source>
        <strain evidence="2 3">A3.12</strain>
    </source>
</reference>
<dbReference type="RefSeq" id="WP_321394523.1">
    <property type="nucleotide sequence ID" value="NZ_CP139487.1"/>
</dbReference>
<keyword evidence="3" id="KW-1185">Reference proteome</keyword>
<evidence type="ECO:0000313" key="3">
    <source>
        <dbReference type="Proteomes" id="UP001324634"/>
    </source>
</evidence>
<feature type="signal peptide" evidence="1">
    <location>
        <begin position="1"/>
        <end position="16"/>
    </location>
</feature>
<evidence type="ECO:0000313" key="2">
    <source>
        <dbReference type="EMBL" id="WPU64880.1"/>
    </source>
</evidence>
<dbReference type="AlphaFoldDB" id="A0AAX4HNW3"/>
<evidence type="ECO:0000256" key="1">
    <source>
        <dbReference type="SAM" id="SignalP"/>
    </source>
</evidence>
<dbReference type="Proteomes" id="UP001324634">
    <property type="component" value="Chromosome"/>
</dbReference>
<sequence length="111" mass="12557">MKWIFVFLLVSSSAFAKCDLAPLKDEIISKYKDPMPVTNEKGEVGHALAKNFKISDYLMRLPTEYVLTANFELDIKWETGLTQSVRTLVVGSVNPRTCKIDKFNNEQVAAK</sequence>
<dbReference type="KEGG" id="psti:SOO65_19480"/>
<gene>
    <name evidence="2" type="ORF">SOO65_19480</name>
</gene>
<proteinExistence type="predicted"/>